<dbReference type="STRING" id="112901.SAMN04488500_102167"/>
<feature type="transmembrane region" description="Helical" evidence="6">
    <location>
        <begin position="185"/>
        <end position="203"/>
    </location>
</feature>
<sequence length="485" mass="55053">MKNTTSLSISNLFKQSFVYTIASVIQKGIVFLLLPVYTQHMSSEEYGIVGIVTTICGFYTAFYALGQTASAGRFYFEYKDDEIKRKRFIGTIICFLLIVSVVFTAILIMFNKYLIEPLAKSVPFYPFILLGIINIVFTPIYVVYQQVLQMQNNAFRRSANIIANTIILLSLNILFVVVFNKGAVAVIGIQAAVSILFFIISIIGLRKEIILCLDTSLLKDSLKYGLPILPHTLATWTMSMTDRLVLNRYASLSTVGIYNVGIQIAGIVSIIAATINHAYFPWACAQYERNDKQSINRLSESSKMIVYFLMLISVSICLFSKEAFYLFINPEYYKATDIISLISIGFIFQGIYYIYTNILYYYKAATKFIAVASWISAIVSLSMNFLLTPLLGIYGPSITCILAYFSLSIIAYWQSRKYFKLKINYLSINLQVVLAVGLSHFIGVYLPIGYKILYLFVIICILIYKYKVYVKNVINKMHTSKLSRI</sequence>
<organism evidence="7 8">
    <name type="scientific">Sporomusa malonica</name>
    <dbReference type="NCBI Taxonomy" id="112901"/>
    <lineage>
        <taxon>Bacteria</taxon>
        <taxon>Bacillati</taxon>
        <taxon>Bacillota</taxon>
        <taxon>Negativicutes</taxon>
        <taxon>Selenomonadales</taxon>
        <taxon>Sporomusaceae</taxon>
        <taxon>Sporomusa</taxon>
    </lineage>
</organism>
<feature type="transmembrane region" description="Helical" evidence="6">
    <location>
        <begin position="159"/>
        <end position="179"/>
    </location>
</feature>
<feature type="transmembrane region" description="Helical" evidence="6">
    <location>
        <begin position="261"/>
        <end position="284"/>
    </location>
</feature>
<dbReference type="RefSeq" id="WP_084574073.1">
    <property type="nucleotide sequence ID" value="NZ_CP155572.1"/>
</dbReference>
<feature type="transmembrane region" description="Helical" evidence="6">
    <location>
        <begin position="425"/>
        <end position="446"/>
    </location>
</feature>
<feature type="transmembrane region" description="Helical" evidence="6">
    <location>
        <begin position="12"/>
        <end position="34"/>
    </location>
</feature>
<dbReference type="InterPro" id="IPR002797">
    <property type="entry name" value="Polysacc_synth"/>
</dbReference>
<evidence type="ECO:0000256" key="3">
    <source>
        <dbReference type="ARBA" id="ARBA00022692"/>
    </source>
</evidence>
<evidence type="ECO:0000256" key="5">
    <source>
        <dbReference type="ARBA" id="ARBA00023136"/>
    </source>
</evidence>
<feature type="transmembrane region" description="Helical" evidence="6">
    <location>
        <begin position="46"/>
        <end position="66"/>
    </location>
</feature>
<evidence type="ECO:0000313" key="7">
    <source>
        <dbReference type="EMBL" id="SMC39312.1"/>
    </source>
</evidence>
<feature type="transmembrane region" description="Helical" evidence="6">
    <location>
        <begin position="122"/>
        <end position="147"/>
    </location>
</feature>
<evidence type="ECO:0000256" key="2">
    <source>
        <dbReference type="ARBA" id="ARBA00022475"/>
    </source>
</evidence>
<dbReference type="EMBL" id="FWXI01000002">
    <property type="protein sequence ID" value="SMC39312.1"/>
    <property type="molecule type" value="Genomic_DNA"/>
</dbReference>
<evidence type="ECO:0000256" key="4">
    <source>
        <dbReference type="ARBA" id="ARBA00022989"/>
    </source>
</evidence>
<feature type="transmembrane region" description="Helical" evidence="6">
    <location>
        <begin position="305"/>
        <end position="326"/>
    </location>
</feature>
<dbReference type="PANTHER" id="PTHR30250">
    <property type="entry name" value="PST FAMILY PREDICTED COLANIC ACID TRANSPORTER"/>
    <property type="match status" value="1"/>
</dbReference>
<proteinExistence type="predicted"/>
<evidence type="ECO:0000256" key="1">
    <source>
        <dbReference type="ARBA" id="ARBA00004651"/>
    </source>
</evidence>
<feature type="transmembrane region" description="Helical" evidence="6">
    <location>
        <begin position="87"/>
        <end position="110"/>
    </location>
</feature>
<feature type="transmembrane region" description="Helical" evidence="6">
    <location>
        <begin position="368"/>
        <end position="387"/>
    </location>
</feature>
<feature type="transmembrane region" description="Helical" evidence="6">
    <location>
        <begin position="338"/>
        <end position="356"/>
    </location>
</feature>
<comment type="subcellular location">
    <subcellularLocation>
        <location evidence="1">Cell membrane</location>
        <topology evidence="1">Multi-pass membrane protein</topology>
    </subcellularLocation>
</comment>
<gene>
    <name evidence="7" type="ORF">SAMN04488500_102167</name>
</gene>
<dbReference type="InterPro" id="IPR050833">
    <property type="entry name" value="Poly_Biosynth_Transport"/>
</dbReference>
<dbReference type="AlphaFoldDB" id="A0A1W1YT82"/>
<keyword evidence="8" id="KW-1185">Reference proteome</keyword>
<name>A0A1W1YT82_9FIRM</name>
<dbReference type="OrthoDB" id="371333at2"/>
<dbReference type="GO" id="GO:0005886">
    <property type="term" value="C:plasma membrane"/>
    <property type="evidence" value="ECO:0007669"/>
    <property type="project" value="UniProtKB-SubCell"/>
</dbReference>
<feature type="transmembrane region" description="Helical" evidence="6">
    <location>
        <begin position="224"/>
        <end position="241"/>
    </location>
</feature>
<accession>A0A1W1YT82</accession>
<keyword evidence="4 6" id="KW-1133">Transmembrane helix</keyword>
<protein>
    <submittedName>
        <fullName evidence="7">Membrane protein involved in the export of O-antigen and teichoic acid</fullName>
    </submittedName>
</protein>
<keyword evidence="2" id="KW-1003">Cell membrane</keyword>
<evidence type="ECO:0000256" key="6">
    <source>
        <dbReference type="SAM" id="Phobius"/>
    </source>
</evidence>
<dbReference type="PANTHER" id="PTHR30250:SF11">
    <property type="entry name" value="O-ANTIGEN TRANSPORTER-RELATED"/>
    <property type="match status" value="1"/>
</dbReference>
<keyword evidence="5 6" id="KW-0472">Membrane</keyword>
<feature type="transmembrane region" description="Helical" evidence="6">
    <location>
        <begin position="452"/>
        <end position="470"/>
    </location>
</feature>
<keyword evidence="3 6" id="KW-0812">Transmembrane</keyword>
<feature type="transmembrane region" description="Helical" evidence="6">
    <location>
        <begin position="393"/>
        <end position="413"/>
    </location>
</feature>
<dbReference type="Proteomes" id="UP000192738">
    <property type="component" value="Unassembled WGS sequence"/>
</dbReference>
<reference evidence="7 8" key="1">
    <citation type="submission" date="2017-04" db="EMBL/GenBank/DDBJ databases">
        <authorList>
            <person name="Afonso C.L."/>
            <person name="Miller P.J."/>
            <person name="Scott M.A."/>
            <person name="Spackman E."/>
            <person name="Goraichik I."/>
            <person name="Dimitrov K.M."/>
            <person name="Suarez D.L."/>
            <person name="Swayne D.E."/>
        </authorList>
    </citation>
    <scope>NUCLEOTIDE SEQUENCE [LARGE SCALE GENOMIC DNA]</scope>
    <source>
        <strain evidence="7 8">DSM 5090</strain>
    </source>
</reference>
<evidence type="ECO:0000313" key="8">
    <source>
        <dbReference type="Proteomes" id="UP000192738"/>
    </source>
</evidence>
<dbReference type="Pfam" id="PF01943">
    <property type="entry name" value="Polysacc_synt"/>
    <property type="match status" value="1"/>
</dbReference>